<evidence type="ECO:0000313" key="1">
    <source>
        <dbReference type="EMBL" id="CAE6488085.1"/>
    </source>
</evidence>
<dbReference type="AlphaFoldDB" id="A0A812EZX9"/>
<evidence type="ECO:0000313" key="2">
    <source>
        <dbReference type="Proteomes" id="UP000655759"/>
    </source>
</evidence>
<dbReference type="EMBL" id="CAJNAQ010000002">
    <property type="protein sequence ID" value="CAE6488085.1"/>
    <property type="molecule type" value="Genomic_DNA"/>
</dbReference>
<reference evidence="1" key="1">
    <citation type="submission" date="2021-02" db="EMBL/GenBank/DDBJ databases">
        <authorList>
            <person name="Han P."/>
        </authorList>
    </citation>
    <scope>NUCLEOTIDE SEQUENCE</scope>
    <source>
        <strain evidence="1">Candidatus Nitrosotenuis uzonensis 5A</strain>
    </source>
</reference>
<comment type="caution">
    <text evidence="1">The sequence shown here is derived from an EMBL/GenBank/DDBJ whole genome shotgun (WGS) entry which is preliminary data.</text>
</comment>
<gene>
    <name evidence="1" type="ORF">NUZ5A_20410</name>
</gene>
<name>A0A812EZX9_9ARCH</name>
<organism evidence="1 2">
    <name type="scientific">Candidatus Nitrosotenuis uzonensis</name>
    <dbReference type="NCBI Taxonomy" id="1407055"/>
    <lineage>
        <taxon>Archaea</taxon>
        <taxon>Nitrososphaerota</taxon>
        <taxon>Candidatus Nitrosotenuis</taxon>
    </lineage>
</organism>
<proteinExistence type="predicted"/>
<accession>A0A812EZX9</accession>
<dbReference type="RefSeq" id="WP_205098182.1">
    <property type="nucleotide sequence ID" value="NZ_CAJNAQ010000002.1"/>
</dbReference>
<sequence length="71" mass="8216">MEECRYAIYCDTKRATDIKIHKSDCGHIKKLEGHDNEWFYAPTYTNAKIIADLLGKDRNLGNSDCQHCKPQ</sequence>
<dbReference type="Proteomes" id="UP000655759">
    <property type="component" value="Unassembled WGS sequence"/>
</dbReference>
<protein>
    <submittedName>
        <fullName evidence="1">Uncharacterized protein</fullName>
    </submittedName>
</protein>